<dbReference type="PRINTS" id="PR01487">
    <property type="entry name" value="LUXSPROTEIN"/>
</dbReference>
<dbReference type="EMBL" id="CAMTCP010000244">
    <property type="protein sequence ID" value="CAI3633751.1"/>
    <property type="molecule type" value="Genomic_DNA"/>
</dbReference>
<keyword evidence="10 14" id="KW-0456">Lyase</keyword>
<evidence type="ECO:0000256" key="6">
    <source>
        <dbReference type="ARBA" id="ARBA00022654"/>
    </source>
</evidence>
<dbReference type="PANTHER" id="PTHR35799">
    <property type="entry name" value="S-RIBOSYLHOMOCYSTEINE LYASE"/>
    <property type="match status" value="1"/>
</dbReference>
<keyword evidence="6 14" id="KW-0673">Quorum sensing</keyword>
<comment type="cofactor">
    <cofactor evidence="14">
        <name>Fe cation</name>
        <dbReference type="ChEBI" id="CHEBI:24875"/>
    </cofactor>
    <text evidence="14">Binds 1 Fe cation per subunit.</text>
</comment>
<keyword evidence="8 14" id="KW-0071">Autoinducer synthesis</keyword>
<evidence type="ECO:0000256" key="8">
    <source>
        <dbReference type="ARBA" id="ARBA00022929"/>
    </source>
</evidence>
<evidence type="ECO:0000313" key="15">
    <source>
        <dbReference type="EMBL" id="CAI3633751.1"/>
    </source>
</evidence>
<sequence length="159" mass="18118">MEKIASFTINHLKLLPGVYVSRKDKFGDVVLTTFDLRMTRPNCEPVMNAAEMHAIEHLAATFLRNHKEFAEKTVYFGPMGCRTGFYLILSGDYESKDIVGLMTELYKFIAEFEGDIPGASARDCGNYLDMNLPMAKYLAKKYLNDVLLNITDERLVYPE</sequence>
<evidence type="ECO:0000256" key="9">
    <source>
        <dbReference type="ARBA" id="ARBA00023004"/>
    </source>
</evidence>
<evidence type="ECO:0000256" key="11">
    <source>
        <dbReference type="ARBA" id="ARBA00024654"/>
    </source>
</evidence>
<evidence type="ECO:0000256" key="4">
    <source>
        <dbReference type="ARBA" id="ARBA00012240"/>
    </source>
</evidence>
<dbReference type="InterPro" id="IPR003815">
    <property type="entry name" value="S-ribosylhomocysteinase"/>
</dbReference>
<dbReference type="EC" id="4.4.1.21" evidence="4 14"/>
<evidence type="ECO:0000256" key="10">
    <source>
        <dbReference type="ARBA" id="ARBA00023239"/>
    </source>
</evidence>
<evidence type="ECO:0000256" key="14">
    <source>
        <dbReference type="HAMAP-Rule" id="MF_00091"/>
    </source>
</evidence>
<organism evidence="15 16">
    <name type="scientific">Clostridium neonatale</name>
    <dbReference type="NCBI Taxonomy" id="137838"/>
    <lineage>
        <taxon>Bacteria</taxon>
        <taxon>Bacillati</taxon>
        <taxon>Bacillota</taxon>
        <taxon>Clostridia</taxon>
        <taxon>Eubacteriales</taxon>
        <taxon>Clostridiaceae</taxon>
        <taxon>Clostridium</taxon>
    </lineage>
</organism>
<name>A0AAD1YGW9_9CLOT</name>
<dbReference type="Gene3D" id="3.30.1360.80">
    <property type="entry name" value="S-ribosylhomocysteinase (LuxS)"/>
    <property type="match status" value="1"/>
</dbReference>
<evidence type="ECO:0000256" key="2">
    <source>
        <dbReference type="ARBA" id="ARBA00007311"/>
    </source>
</evidence>
<feature type="binding site" evidence="14">
    <location>
        <position position="124"/>
    </location>
    <ligand>
        <name>Fe cation</name>
        <dbReference type="ChEBI" id="CHEBI:24875"/>
    </ligand>
</feature>
<dbReference type="Pfam" id="PF02664">
    <property type="entry name" value="LuxS"/>
    <property type="match status" value="1"/>
</dbReference>
<dbReference type="PANTHER" id="PTHR35799:SF1">
    <property type="entry name" value="S-RIBOSYLHOMOCYSTEINE LYASE"/>
    <property type="match status" value="1"/>
</dbReference>
<dbReference type="InterPro" id="IPR011249">
    <property type="entry name" value="Metalloenz_LuxS/M16"/>
</dbReference>
<dbReference type="GO" id="GO:0009372">
    <property type="term" value="P:quorum sensing"/>
    <property type="evidence" value="ECO:0007669"/>
    <property type="project" value="UniProtKB-UniRule"/>
</dbReference>
<evidence type="ECO:0000256" key="13">
    <source>
        <dbReference type="ARBA" id="ARBA00031777"/>
    </source>
</evidence>
<dbReference type="NCBIfam" id="NF002604">
    <property type="entry name" value="PRK02260.1-4"/>
    <property type="match status" value="1"/>
</dbReference>
<feature type="binding site" evidence="14">
    <location>
        <position position="57"/>
    </location>
    <ligand>
        <name>Fe cation</name>
        <dbReference type="ChEBI" id="CHEBI:24875"/>
    </ligand>
</feature>
<evidence type="ECO:0000256" key="1">
    <source>
        <dbReference type="ARBA" id="ARBA00000297"/>
    </source>
</evidence>
<dbReference type="RefSeq" id="WP_316371631.1">
    <property type="nucleotide sequence ID" value="NZ_CAMRXC010000233.1"/>
</dbReference>
<feature type="binding site" evidence="14">
    <location>
        <position position="53"/>
    </location>
    <ligand>
        <name>Fe cation</name>
        <dbReference type="ChEBI" id="CHEBI:24875"/>
    </ligand>
</feature>
<accession>A0AAD1YGW9</accession>
<dbReference type="PIRSF" id="PIRSF006160">
    <property type="entry name" value="AI2"/>
    <property type="match status" value="1"/>
</dbReference>
<proteinExistence type="inferred from homology"/>
<evidence type="ECO:0000256" key="3">
    <source>
        <dbReference type="ARBA" id="ARBA00011738"/>
    </source>
</evidence>
<evidence type="ECO:0000256" key="5">
    <source>
        <dbReference type="ARBA" id="ARBA00015130"/>
    </source>
</evidence>
<evidence type="ECO:0000256" key="12">
    <source>
        <dbReference type="ARBA" id="ARBA00030600"/>
    </source>
</evidence>
<keyword evidence="7 14" id="KW-0479">Metal-binding</keyword>
<keyword evidence="9 14" id="KW-0408">Iron</keyword>
<comment type="caution">
    <text evidence="15">The sequence shown here is derived from an EMBL/GenBank/DDBJ whole genome shotgun (WGS) entry which is preliminary data.</text>
</comment>
<evidence type="ECO:0000256" key="7">
    <source>
        <dbReference type="ARBA" id="ARBA00022723"/>
    </source>
</evidence>
<dbReference type="AlphaFoldDB" id="A0AAD1YGW9"/>
<reference evidence="15" key="1">
    <citation type="submission" date="2022-10" db="EMBL/GenBank/DDBJ databases">
        <authorList>
            <person name="Aires J."/>
            <person name="Mesa V."/>
        </authorList>
    </citation>
    <scope>NUCLEOTIDE SEQUENCE</scope>
    <source>
        <strain evidence="15">Clostridium neonatale JD116</strain>
    </source>
</reference>
<dbReference type="HAMAP" id="MF_00091">
    <property type="entry name" value="LuxS"/>
    <property type="match status" value="1"/>
</dbReference>
<dbReference type="InterPro" id="IPR037005">
    <property type="entry name" value="LuxS_sf"/>
</dbReference>
<comment type="subunit">
    <text evidence="3 14">Homodimer.</text>
</comment>
<dbReference type="Proteomes" id="UP001189143">
    <property type="component" value="Unassembled WGS sequence"/>
</dbReference>
<comment type="catalytic activity">
    <reaction evidence="1 14">
        <text>S-(5-deoxy-D-ribos-5-yl)-L-homocysteine = (S)-4,5-dihydroxypentane-2,3-dione + L-homocysteine</text>
        <dbReference type="Rhea" id="RHEA:17753"/>
        <dbReference type="ChEBI" id="CHEBI:29484"/>
        <dbReference type="ChEBI" id="CHEBI:58195"/>
        <dbReference type="ChEBI" id="CHEBI:58199"/>
        <dbReference type="EC" id="4.4.1.21"/>
    </reaction>
</comment>
<gene>
    <name evidence="14" type="primary">luxS</name>
    <name evidence="15" type="ORF">CNEO2_460032</name>
</gene>
<comment type="function">
    <text evidence="11 14">Involved in the synthesis of autoinducer 2 (AI-2) which is secreted by bacteria and is used to communicate both the cell density and the metabolic potential of the environment. The regulation of gene expression in response to changes in cell density is called quorum sensing. Catalyzes the transformation of S-ribosylhomocysteine (RHC) to homocysteine (HC) and 4,5-dihydroxy-2,3-pentadione (DPD).</text>
</comment>
<dbReference type="GO" id="GO:0043768">
    <property type="term" value="F:S-ribosylhomocysteine lyase activity"/>
    <property type="evidence" value="ECO:0007669"/>
    <property type="project" value="UniProtKB-UniRule"/>
</dbReference>
<protein>
    <recommendedName>
        <fullName evidence="5 14">S-ribosylhomocysteine lyase</fullName>
        <ecNumber evidence="4 14">4.4.1.21</ecNumber>
    </recommendedName>
    <alternativeName>
        <fullName evidence="12 14">AI-2 synthesis protein</fullName>
    </alternativeName>
    <alternativeName>
        <fullName evidence="13 14">Autoinducer-2 production protein LuxS</fullName>
    </alternativeName>
</protein>
<comment type="similarity">
    <text evidence="2 14">Belongs to the LuxS family.</text>
</comment>
<dbReference type="GO" id="GO:0005506">
    <property type="term" value="F:iron ion binding"/>
    <property type="evidence" value="ECO:0007669"/>
    <property type="project" value="InterPro"/>
</dbReference>
<dbReference type="SUPFAM" id="SSF63411">
    <property type="entry name" value="LuxS/MPP-like metallohydrolase"/>
    <property type="match status" value="1"/>
</dbReference>
<evidence type="ECO:0000313" key="16">
    <source>
        <dbReference type="Proteomes" id="UP001189143"/>
    </source>
</evidence>